<dbReference type="AlphaFoldDB" id="A0AAV9K0H0"/>
<feature type="region of interest" description="Disordered" evidence="1">
    <location>
        <begin position="1"/>
        <end position="31"/>
    </location>
</feature>
<dbReference type="Proteomes" id="UP001311915">
    <property type="component" value="Unassembled WGS sequence"/>
</dbReference>
<evidence type="ECO:0000313" key="3">
    <source>
        <dbReference type="EMBL" id="KAK4706687.1"/>
    </source>
</evidence>
<name>A0AAV9K0H0_9SOLN</name>
<evidence type="ECO:0000256" key="1">
    <source>
        <dbReference type="SAM" id="MobiDB-lite"/>
    </source>
</evidence>
<dbReference type="Pfam" id="PF20167">
    <property type="entry name" value="Transposase_32"/>
    <property type="match status" value="1"/>
</dbReference>
<comment type="caution">
    <text evidence="3">The sequence shown here is derived from an EMBL/GenBank/DDBJ whole genome shotgun (WGS) entry which is preliminary data.</text>
</comment>
<dbReference type="InterPro" id="IPR046796">
    <property type="entry name" value="Transposase_32_dom"/>
</dbReference>
<dbReference type="EMBL" id="JAWPEI010000056">
    <property type="protein sequence ID" value="KAK4706687.1"/>
    <property type="molecule type" value="Genomic_DNA"/>
</dbReference>
<protein>
    <recommendedName>
        <fullName evidence="2">Putative plant transposon protein domain-containing protein</fullName>
    </recommendedName>
</protein>
<accession>A0AAV9K0H0</accession>
<proteinExistence type="predicted"/>
<reference evidence="3 4" key="1">
    <citation type="submission" date="2023-10" db="EMBL/GenBank/DDBJ databases">
        <title>Genome-Wide Identification Analysis in wild type Solanum Pinnatisectum Reveals Some Genes Defensing Phytophthora Infestans.</title>
        <authorList>
            <person name="Sun C."/>
        </authorList>
    </citation>
    <scope>NUCLEOTIDE SEQUENCE [LARGE SCALE GENOMIC DNA]</scope>
    <source>
        <strain evidence="3">LQN</strain>
        <tissue evidence="3">Leaf</tissue>
    </source>
</reference>
<evidence type="ECO:0000313" key="4">
    <source>
        <dbReference type="Proteomes" id="UP001311915"/>
    </source>
</evidence>
<keyword evidence="4" id="KW-1185">Reference proteome</keyword>
<sequence>MSSSHRLGKEVATSSHKKRSRSGIPLAPTVPRGKTRHFGVMVVTKEGKAWYKKHTEASYFSDVYIDRESLAREFQQILRQIRELWMKYIFAEPAKCNLHMVREFYANWAPEAKSHYVTVRGRNVPITPTYINDILAIVKYVMRKARVHKGHMYDFGGLIIKMCCTAGVLEEHLDYMAPRYPASHHWRDEHIMARMYGLEMLCHQNGCHAPTDMQLGQVTRLYEPIENDILTDEEHAHTSSDVDFNSEEEIDPAQAGDEANGDDAMED</sequence>
<feature type="region of interest" description="Disordered" evidence="1">
    <location>
        <begin position="234"/>
        <end position="267"/>
    </location>
</feature>
<feature type="domain" description="Putative plant transposon protein" evidence="2">
    <location>
        <begin position="85"/>
        <end position="141"/>
    </location>
</feature>
<gene>
    <name evidence="3" type="ORF">R3W88_033753</name>
</gene>
<evidence type="ECO:0000259" key="2">
    <source>
        <dbReference type="Pfam" id="PF20167"/>
    </source>
</evidence>
<organism evidence="3 4">
    <name type="scientific">Solanum pinnatisectum</name>
    <name type="common">tansyleaf nightshade</name>
    <dbReference type="NCBI Taxonomy" id="50273"/>
    <lineage>
        <taxon>Eukaryota</taxon>
        <taxon>Viridiplantae</taxon>
        <taxon>Streptophyta</taxon>
        <taxon>Embryophyta</taxon>
        <taxon>Tracheophyta</taxon>
        <taxon>Spermatophyta</taxon>
        <taxon>Magnoliopsida</taxon>
        <taxon>eudicotyledons</taxon>
        <taxon>Gunneridae</taxon>
        <taxon>Pentapetalae</taxon>
        <taxon>asterids</taxon>
        <taxon>lamiids</taxon>
        <taxon>Solanales</taxon>
        <taxon>Solanaceae</taxon>
        <taxon>Solanoideae</taxon>
        <taxon>Solaneae</taxon>
        <taxon>Solanum</taxon>
    </lineage>
</organism>